<sequence>MPKYLRLEDMLVVSHQGKETGGVPFQCPMLTSTNYTTWAIKMEAIMDAHGIWESIEPQAGVVVDDKKNKYLGADRVQKARLHTLKSDFEALRMKEEDSINDFAGRLSGMVSKYSSLGATLEDNVLIRKLLDSVPDKYLQLVASIEQYSDIDKMPFEEAIGRLKAYEDKKAAQKASGGSTSIGGRGQGSFQHDRGGRSGGRGRGSRGRGGRGSFWTPRDSNNSHQRFRDKKHIKCFNCDQYGHYASECSSPVRGRTEEANLAQAQEEEPDLLFTVCDEKENTMVLLNEDKVFLSHYDTKVENWEKTWYLDNGASNHMTGVRELFATLDNKMMGQVRFEDGSKQHTKSGEATEEGYKINMADEYLRMRDENNRLIMKVKRSVNRLYKVVLQTPQSTCLAVKLDDDSWLWHTRMGHVNFQVLDHMVDQEMVRGIPKIRHPKQVCVGCLATKQTRRPYPKEAHYRAGSPLELLHADLYGPITPQTVGGNRYVFLIVDDFSRYMWGFMIKTKDEAFSVFKKFKTQVEKESTHKVKLLRTDRGGEFNSQQFREFCITEGIKHQLTAPYSPQQNEVAKRRNRTIMEATRALMKTMEVPDELWGEVVRHDVYLLNHVPMKGVRDMTPYEAWKGRKPSLEHVKVFGCVAHVKRPTNQLTKLSDRSIKMVHLGVKEGSKAYRLLNPVTNKLVVAGDVFFEENKKWNWNTSQEDEPTAGPTWFGSGFECSNATDPLIGPERSESETSSTKVNSLESPSPVTPLATSGDERGNSSSNSFSPGDDSHGTSEMSFGGSHAEYDYTPVRGFRSLSDIYSRCQLVEEELMFAGLKWVFKLKKDAFGNVVKYKARLVTKGYVQRKRVDYEEVFAPVARLETIRTFLALAAQKGWYAYHLDVKSAFLNGDLQEEVYVSQPDGFVIVGKERLVYKLYKALYGLRQAPRAWNIRLDKELKQLGFCRCLQEPAVYKRVKVNSLLLVGVYVDNLIVTGTREEDISMFKWQMKEIFDMSDLGRFSYYLGIEVQQGEDGITVSQLGYAKKILQSSGMGDCNSSKYPMKPKLSLTKDVHGAAVNVTEYQRLIGSLRYLIHTRPDLGYSVGVVSRYMESPKESHLKAVKQILRYVKGTVNYGLKYKKGGDGKVMGYSDSSHGMDQDDRRGTTGTVFYYSGNPITWSSQKQSTVALSSCEAEFMAVTSAACQALWLRSLLSDLTGSNAECVKLFVDNKAAIDLMKNPVFHRTSKHINTKFHFIRECVDKGGTCKWRATEG</sequence>
<keyword evidence="3" id="KW-0064">Aspartyl protease</keyword>
<evidence type="ECO:0000256" key="6">
    <source>
        <dbReference type="SAM" id="MobiDB-lite"/>
    </source>
</evidence>
<dbReference type="InterPro" id="IPR036875">
    <property type="entry name" value="Znf_CCHC_sf"/>
</dbReference>
<keyword evidence="5" id="KW-0863">Zinc-finger</keyword>
<keyword evidence="5" id="KW-0862">Zinc</keyword>
<dbReference type="InterPro" id="IPR001878">
    <property type="entry name" value="Znf_CCHC"/>
</dbReference>
<reference evidence="9" key="1">
    <citation type="submission" date="2023-03" db="EMBL/GenBank/DDBJ databases">
        <title>Chromosome-scale reference genome and RAD-based genetic map of yellow starthistle (Centaurea solstitialis) reveal putative structural variation and QTLs associated with invader traits.</title>
        <authorList>
            <person name="Reatini B."/>
            <person name="Cang F.A."/>
            <person name="Jiang Q."/>
            <person name="Mckibben M.T.W."/>
            <person name="Barker M.S."/>
            <person name="Rieseberg L.H."/>
            <person name="Dlugosch K.M."/>
        </authorList>
    </citation>
    <scope>NUCLEOTIDE SEQUENCE</scope>
    <source>
        <strain evidence="9">CAN-66</strain>
        <tissue evidence="9">Leaf</tissue>
    </source>
</reference>
<keyword evidence="2" id="KW-0479">Metal-binding</keyword>
<dbReference type="CDD" id="cd09272">
    <property type="entry name" value="RNase_HI_RT_Ty1"/>
    <property type="match status" value="1"/>
</dbReference>
<organism evidence="9 10">
    <name type="scientific">Centaurea solstitialis</name>
    <name type="common">yellow star-thistle</name>
    <dbReference type="NCBI Taxonomy" id="347529"/>
    <lineage>
        <taxon>Eukaryota</taxon>
        <taxon>Viridiplantae</taxon>
        <taxon>Streptophyta</taxon>
        <taxon>Embryophyta</taxon>
        <taxon>Tracheophyta</taxon>
        <taxon>Spermatophyta</taxon>
        <taxon>Magnoliopsida</taxon>
        <taxon>eudicotyledons</taxon>
        <taxon>Gunneridae</taxon>
        <taxon>Pentapetalae</taxon>
        <taxon>asterids</taxon>
        <taxon>campanulids</taxon>
        <taxon>Asterales</taxon>
        <taxon>Asteraceae</taxon>
        <taxon>Carduoideae</taxon>
        <taxon>Cardueae</taxon>
        <taxon>Centaureinae</taxon>
        <taxon>Centaurea</taxon>
    </lineage>
</organism>
<dbReference type="GO" id="GO:0006508">
    <property type="term" value="P:proteolysis"/>
    <property type="evidence" value="ECO:0007669"/>
    <property type="project" value="UniProtKB-KW"/>
</dbReference>
<dbReference type="Pfam" id="PF13961">
    <property type="entry name" value="DUF4219"/>
    <property type="match status" value="1"/>
</dbReference>
<evidence type="ECO:0000313" key="9">
    <source>
        <dbReference type="EMBL" id="KAJ9556237.1"/>
    </source>
</evidence>
<dbReference type="GO" id="GO:0003676">
    <property type="term" value="F:nucleic acid binding"/>
    <property type="evidence" value="ECO:0007669"/>
    <property type="project" value="InterPro"/>
</dbReference>
<evidence type="ECO:0000256" key="2">
    <source>
        <dbReference type="ARBA" id="ARBA00022723"/>
    </source>
</evidence>
<comment type="caution">
    <text evidence="9">The sequence shown here is derived from an EMBL/GenBank/DDBJ whole genome shotgun (WGS) entry which is preliminary data.</text>
</comment>
<dbReference type="Pfam" id="PF14223">
    <property type="entry name" value="Retrotran_gag_2"/>
    <property type="match status" value="1"/>
</dbReference>
<dbReference type="Pfam" id="PF25597">
    <property type="entry name" value="SH3_retrovirus"/>
    <property type="match status" value="1"/>
</dbReference>
<dbReference type="Pfam" id="PF00098">
    <property type="entry name" value="zf-CCHC"/>
    <property type="match status" value="1"/>
</dbReference>
<dbReference type="SUPFAM" id="SSF53098">
    <property type="entry name" value="Ribonuclease H-like"/>
    <property type="match status" value="1"/>
</dbReference>
<gene>
    <name evidence="9" type="ORF">OSB04_010851</name>
</gene>
<accession>A0AA38WCD0</accession>
<dbReference type="SUPFAM" id="SSF56672">
    <property type="entry name" value="DNA/RNA polymerases"/>
    <property type="match status" value="1"/>
</dbReference>
<dbReference type="InterPro" id="IPR025314">
    <property type="entry name" value="DUF4219"/>
</dbReference>
<dbReference type="Gene3D" id="4.10.60.10">
    <property type="entry name" value="Zinc finger, CCHC-type"/>
    <property type="match status" value="1"/>
</dbReference>
<dbReference type="InterPro" id="IPR025724">
    <property type="entry name" value="GAG-pre-integrase_dom"/>
</dbReference>
<feature type="domain" description="Integrase catalytic" evidence="8">
    <location>
        <begin position="461"/>
        <end position="627"/>
    </location>
</feature>
<dbReference type="Pfam" id="PF07727">
    <property type="entry name" value="RVT_2"/>
    <property type="match status" value="1"/>
</dbReference>
<dbReference type="SUPFAM" id="SSF57756">
    <property type="entry name" value="Retrovirus zinc finger-like domains"/>
    <property type="match status" value="1"/>
</dbReference>
<dbReference type="InterPro" id="IPR013103">
    <property type="entry name" value="RVT_2"/>
</dbReference>
<dbReference type="InterPro" id="IPR057670">
    <property type="entry name" value="SH3_retrovirus"/>
</dbReference>
<feature type="region of interest" description="Disordered" evidence="6">
    <location>
        <begin position="723"/>
        <end position="780"/>
    </location>
</feature>
<dbReference type="GO" id="GO:0004190">
    <property type="term" value="F:aspartic-type endopeptidase activity"/>
    <property type="evidence" value="ECO:0007669"/>
    <property type="project" value="UniProtKB-KW"/>
</dbReference>
<dbReference type="Pfam" id="PF13976">
    <property type="entry name" value="gag_pre-integrs"/>
    <property type="match status" value="1"/>
</dbReference>
<evidence type="ECO:0000259" key="7">
    <source>
        <dbReference type="PROSITE" id="PS50158"/>
    </source>
</evidence>
<evidence type="ECO:0000256" key="3">
    <source>
        <dbReference type="ARBA" id="ARBA00022750"/>
    </source>
</evidence>
<dbReference type="Pfam" id="PF22936">
    <property type="entry name" value="Pol_BBD"/>
    <property type="match status" value="1"/>
</dbReference>
<dbReference type="GO" id="GO:0008270">
    <property type="term" value="F:zinc ion binding"/>
    <property type="evidence" value="ECO:0007669"/>
    <property type="project" value="UniProtKB-KW"/>
</dbReference>
<keyword evidence="1" id="KW-0645">Protease</keyword>
<dbReference type="GO" id="GO:0015074">
    <property type="term" value="P:DNA integration"/>
    <property type="evidence" value="ECO:0007669"/>
    <property type="project" value="InterPro"/>
</dbReference>
<feature type="compositionally biased region" description="Polar residues" evidence="6">
    <location>
        <begin position="734"/>
        <end position="747"/>
    </location>
</feature>
<evidence type="ECO:0000259" key="8">
    <source>
        <dbReference type="PROSITE" id="PS50994"/>
    </source>
</evidence>
<evidence type="ECO:0000256" key="1">
    <source>
        <dbReference type="ARBA" id="ARBA00022670"/>
    </source>
</evidence>
<dbReference type="PROSITE" id="PS50158">
    <property type="entry name" value="ZF_CCHC"/>
    <property type="match status" value="1"/>
</dbReference>
<feature type="compositionally biased region" description="Low complexity" evidence="6">
    <location>
        <begin position="761"/>
        <end position="770"/>
    </location>
</feature>
<dbReference type="InterPro" id="IPR039537">
    <property type="entry name" value="Retrotran_Ty1/copia-like"/>
</dbReference>
<proteinExistence type="predicted"/>
<dbReference type="InterPro" id="IPR043502">
    <property type="entry name" value="DNA/RNA_pol_sf"/>
</dbReference>
<dbReference type="PANTHER" id="PTHR42648:SF25">
    <property type="entry name" value="RNA-DIRECTED DNA POLYMERASE"/>
    <property type="match status" value="1"/>
</dbReference>
<dbReference type="InterPro" id="IPR001584">
    <property type="entry name" value="Integrase_cat-core"/>
</dbReference>
<keyword evidence="4" id="KW-0378">Hydrolase</keyword>
<feature type="domain" description="CCHC-type" evidence="7">
    <location>
        <begin position="233"/>
        <end position="247"/>
    </location>
</feature>
<feature type="region of interest" description="Disordered" evidence="6">
    <location>
        <begin position="171"/>
        <end position="225"/>
    </location>
</feature>
<dbReference type="EMBL" id="JARYMX010000003">
    <property type="protein sequence ID" value="KAJ9556237.1"/>
    <property type="molecule type" value="Genomic_DNA"/>
</dbReference>
<dbReference type="InterPro" id="IPR054722">
    <property type="entry name" value="PolX-like_BBD"/>
</dbReference>
<dbReference type="InterPro" id="IPR012337">
    <property type="entry name" value="RNaseH-like_sf"/>
</dbReference>
<evidence type="ECO:0000313" key="10">
    <source>
        <dbReference type="Proteomes" id="UP001172457"/>
    </source>
</evidence>
<dbReference type="PANTHER" id="PTHR42648">
    <property type="entry name" value="TRANSPOSASE, PUTATIVE-RELATED"/>
    <property type="match status" value="1"/>
</dbReference>
<evidence type="ECO:0008006" key="11">
    <source>
        <dbReference type="Google" id="ProtNLM"/>
    </source>
</evidence>
<name>A0AA38WCD0_9ASTR</name>
<dbReference type="Pfam" id="PF00665">
    <property type="entry name" value="rve"/>
    <property type="match status" value="1"/>
</dbReference>
<dbReference type="Proteomes" id="UP001172457">
    <property type="component" value="Chromosome 3"/>
</dbReference>
<dbReference type="AlphaFoldDB" id="A0AA38WCD0"/>
<dbReference type="Gene3D" id="3.30.420.10">
    <property type="entry name" value="Ribonuclease H-like superfamily/Ribonuclease H"/>
    <property type="match status" value="1"/>
</dbReference>
<evidence type="ECO:0000256" key="4">
    <source>
        <dbReference type="ARBA" id="ARBA00022801"/>
    </source>
</evidence>
<evidence type="ECO:0000256" key="5">
    <source>
        <dbReference type="PROSITE-ProRule" id="PRU00047"/>
    </source>
</evidence>
<dbReference type="PROSITE" id="PS50994">
    <property type="entry name" value="INTEGRASE"/>
    <property type="match status" value="1"/>
</dbReference>
<keyword evidence="10" id="KW-1185">Reference proteome</keyword>
<protein>
    <recommendedName>
        <fullName evidence="11">Polyprotein</fullName>
    </recommendedName>
</protein>
<dbReference type="SMART" id="SM00343">
    <property type="entry name" value="ZnF_C2HC"/>
    <property type="match status" value="1"/>
</dbReference>
<dbReference type="InterPro" id="IPR036397">
    <property type="entry name" value="RNaseH_sf"/>
</dbReference>